<comment type="caution">
    <text evidence="1">The sequence shown here is derived from an EMBL/GenBank/DDBJ whole genome shotgun (WGS) entry which is preliminary data.</text>
</comment>
<accession>A0A2K3KPL3</accession>
<name>A0A2K3KPL3_TRIPR</name>
<protein>
    <submittedName>
        <fullName evidence="1">Uncharacterized protein</fullName>
    </submittedName>
</protein>
<evidence type="ECO:0000313" key="1">
    <source>
        <dbReference type="EMBL" id="PNX68247.1"/>
    </source>
</evidence>
<dbReference type="EMBL" id="ASHM01104529">
    <property type="protein sequence ID" value="PNX68247.1"/>
    <property type="molecule type" value="Genomic_DNA"/>
</dbReference>
<feature type="non-terminal residue" evidence="1">
    <location>
        <position position="70"/>
    </location>
</feature>
<reference evidence="1 2" key="1">
    <citation type="journal article" date="2014" name="Am. J. Bot.">
        <title>Genome assembly and annotation for red clover (Trifolium pratense; Fabaceae).</title>
        <authorList>
            <person name="Istvanek J."/>
            <person name="Jaros M."/>
            <person name="Krenek A."/>
            <person name="Repkova J."/>
        </authorList>
    </citation>
    <scope>NUCLEOTIDE SEQUENCE [LARGE SCALE GENOMIC DNA]</scope>
    <source>
        <strain evidence="2">cv. Tatra</strain>
        <tissue evidence="1">Young leaves</tissue>
    </source>
</reference>
<reference evidence="1 2" key="2">
    <citation type="journal article" date="2017" name="Front. Plant Sci.">
        <title>Gene Classification and Mining of Molecular Markers Useful in Red Clover (Trifolium pratense) Breeding.</title>
        <authorList>
            <person name="Istvanek J."/>
            <person name="Dluhosova J."/>
            <person name="Dluhos P."/>
            <person name="Patkova L."/>
            <person name="Nedelnik J."/>
            <person name="Repkova J."/>
        </authorList>
    </citation>
    <scope>NUCLEOTIDE SEQUENCE [LARGE SCALE GENOMIC DNA]</scope>
    <source>
        <strain evidence="2">cv. Tatra</strain>
        <tissue evidence="1">Young leaves</tissue>
    </source>
</reference>
<evidence type="ECO:0000313" key="2">
    <source>
        <dbReference type="Proteomes" id="UP000236291"/>
    </source>
</evidence>
<organism evidence="1 2">
    <name type="scientific">Trifolium pratense</name>
    <name type="common">Red clover</name>
    <dbReference type="NCBI Taxonomy" id="57577"/>
    <lineage>
        <taxon>Eukaryota</taxon>
        <taxon>Viridiplantae</taxon>
        <taxon>Streptophyta</taxon>
        <taxon>Embryophyta</taxon>
        <taxon>Tracheophyta</taxon>
        <taxon>Spermatophyta</taxon>
        <taxon>Magnoliopsida</taxon>
        <taxon>eudicotyledons</taxon>
        <taxon>Gunneridae</taxon>
        <taxon>Pentapetalae</taxon>
        <taxon>rosids</taxon>
        <taxon>fabids</taxon>
        <taxon>Fabales</taxon>
        <taxon>Fabaceae</taxon>
        <taxon>Papilionoideae</taxon>
        <taxon>50 kb inversion clade</taxon>
        <taxon>NPAAA clade</taxon>
        <taxon>Hologalegina</taxon>
        <taxon>IRL clade</taxon>
        <taxon>Trifolieae</taxon>
        <taxon>Trifolium</taxon>
    </lineage>
</organism>
<proteinExistence type="predicted"/>
<sequence length="70" mass="7870">MMLPLPPQFLQPGGLSRAVDALDATKSGVEHKQKVKHRRLETFTTLEEEEWCCSPEEESSGGEVELLLLF</sequence>
<gene>
    <name evidence="1" type="ORF">L195_g056059</name>
</gene>
<dbReference type="Proteomes" id="UP000236291">
    <property type="component" value="Unassembled WGS sequence"/>
</dbReference>
<dbReference type="AlphaFoldDB" id="A0A2K3KPL3"/>